<name>A0A1A9S2C7_9NEIS</name>
<dbReference type="OrthoDB" id="4428523at2"/>
<dbReference type="EMBL" id="LXSL01000011">
    <property type="protein sequence ID" value="OAM31094.1"/>
    <property type="molecule type" value="Genomic_DNA"/>
</dbReference>
<keyword evidence="3" id="KW-1185">Reference proteome</keyword>
<gene>
    <name evidence="2" type="ORF">A7P95_00920</name>
</gene>
<reference evidence="3" key="1">
    <citation type="submission" date="2016-05" db="EMBL/GenBank/DDBJ databases">
        <title>Draft genome of Corynebacterium afermentans subsp. afermentans LCDC 88199T.</title>
        <authorList>
            <person name="Bernier A.-M."/>
            <person name="Bernard K."/>
        </authorList>
    </citation>
    <scope>NUCLEOTIDE SEQUENCE [LARGE SCALE GENOMIC DNA]</scope>
    <source>
        <strain evidence="3">NML02-A-017</strain>
    </source>
</reference>
<organism evidence="2 3">
    <name type="scientific">Eikenella longinqua</name>
    <dbReference type="NCBI Taxonomy" id="1795827"/>
    <lineage>
        <taxon>Bacteria</taxon>
        <taxon>Pseudomonadati</taxon>
        <taxon>Pseudomonadota</taxon>
        <taxon>Betaproteobacteria</taxon>
        <taxon>Neisseriales</taxon>
        <taxon>Neisseriaceae</taxon>
        <taxon>Eikenella</taxon>
    </lineage>
</organism>
<dbReference type="STRING" id="1795827.A7P95_00920"/>
<evidence type="ECO:0000256" key="1">
    <source>
        <dbReference type="SAM" id="MobiDB-lite"/>
    </source>
</evidence>
<dbReference type="Proteomes" id="UP000077885">
    <property type="component" value="Unassembled WGS sequence"/>
</dbReference>
<evidence type="ECO:0000313" key="3">
    <source>
        <dbReference type="Proteomes" id="UP000077885"/>
    </source>
</evidence>
<proteinExistence type="predicted"/>
<comment type="caution">
    <text evidence="2">The sequence shown here is derived from an EMBL/GenBank/DDBJ whole genome shotgun (WGS) entry which is preliminary data.</text>
</comment>
<sequence length="225" mass="25897">MYIAPEFIRPFPPPEDVFSDDIERHAQFFLPICSLNLRFIQPEHGDYWLHFVQPADIYDGSIGENTQPFHSRYNFEDSICFDVDAGGKYRFSGDWRFFDAETEIPADVIAKAREKMEKHHISWQRALPQPYRMIDFDGIRHAREQNHQAYQLIKAFYLKHGRLPLSLYGWGKAVAGAENSSAALAAFEQFDQANEQEYVRHNMPAPTKPSCCKTQAASAPISKHG</sequence>
<dbReference type="RefSeq" id="WP_067589775.1">
    <property type="nucleotide sequence ID" value="NZ_LXSL01000011.1"/>
</dbReference>
<dbReference type="AlphaFoldDB" id="A0A1A9S2C7"/>
<feature type="region of interest" description="Disordered" evidence="1">
    <location>
        <begin position="204"/>
        <end position="225"/>
    </location>
</feature>
<protein>
    <submittedName>
        <fullName evidence="2">Uncharacterized protein</fullName>
    </submittedName>
</protein>
<evidence type="ECO:0000313" key="2">
    <source>
        <dbReference type="EMBL" id="OAM31094.1"/>
    </source>
</evidence>
<accession>A0A1A9S2C7</accession>